<evidence type="ECO:0000313" key="3">
    <source>
        <dbReference type="EMBL" id="GAP51105.1"/>
    </source>
</evidence>
<name>A0A0K8PT33_STRAJ</name>
<keyword evidence="3" id="KW-0378">Hydrolase</keyword>
<accession>A0A0K8PT33</accession>
<dbReference type="GO" id="GO:0016020">
    <property type="term" value="C:membrane"/>
    <property type="evidence" value="ECO:0007669"/>
    <property type="project" value="TreeGrafter"/>
</dbReference>
<evidence type="ECO:0000259" key="2">
    <source>
        <dbReference type="Pfam" id="PF00561"/>
    </source>
</evidence>
<dbReference type="Gene3D" id="3.40.50.1820">
    <property type="entry name" value="alpha/beta hydrolase"/>
    <property type="match status" value="1"/>
</dbReference>
<feature type="compositionally biased region" description="Low complexity" evidence="1">
    <location>
        <begin position="1"/>
        <end position="10"/>
    </location>
</feature>
<keyword evidence="4" id="KW-1185">Reference proteome</keyword>
<dbReference type="SUPFAM" id="SSF53474">
    <property type="entry name" value="alpha/beta-Hydrolases"/>
    <property type="match status" value="1"/>
</dbReference>
<evidence type="ECO:0000313" key="4">
    <source>
        <dbReference type="Proteomes" id="UP000053859"/>
    </source>
</evidence>
<organism evidence="3 4">
    <name type="scientific">Streptomyces azureus</name>
    <dbReference type="NCBI Taxonomy" id="146537"/>
    <lineage>
        <taxon>Bacteria</taxon>
        <taxon>Bacillati</taxon>
        <taxon>Actinomycetota</taxon>
        <taxon>Actinomycetes</taxon>
        <taxon>Kitasatosporales</taxon>
        <taxon>Streptomycetaceae</taxon>
        <taxon>Streptomyces</taxon>
    </lineage>
</organism>
<dbReference type="InterPro" id="IPR029058">
    <property type="entry name" value="AB_hydrolase_fold"/>
</dbReference>
<sequence length="310" mass="33084">MDGTDTPADIRLPRPPPPATLAPMPTFTAPDGTTLAYHATGDGPPLVCLPGGPMQDSVYLGDLGGLTAHRTLIRLDLRGTGGSAVPRDTASYRCDRQVADVEALREELGLERLDLLAHSAGANLAALYTARHPDRVGRLALITPSVFAVGLDISAEDRLETARLRRDEPWFAPAYASLEAITAGRATAGDWDAVAPFWFARWDDEARAFRAAEQRQRNDEAAARYASDGAFDPHLTRSALATAPSPVLVLAGEYDVAGPVRVMKEYAGLFPSAELVVQSGAGHFPWLDVRERFVTAVVAFLDDGGGVSSP</sequence>
<protein>
    <submittedName>
        <fullName evidence="3">Hydrolase</fullName>
    </submittedName>
</protein>
<dbReference type="Pfam" id="PF00561">
    <property type="entry name" value="Abhydrolase_1"/>
    <property type="match status" value="1"/>
</dbReference>
<dbReference type="InterPro" id="IPR050266">
    <property type="entry name" value="AB_hydrolase_sf"/>
</dbReference>
<dbReference type="Proteomes" id="UP000053859">
    <property type="component" value="Unassembled WGS sequence"/>
</dbReference>
<dbReference type="GO" id="GO:0016787">
    <property type="term" value="F:hydrolase activity"/>
    <property type="evidence" value="ECO:0007669"/>
    <property type="project" value="UniProtKB-KW"/>
</dbReference>
<dbReference type="PANTHER" id="PTHR43798:SF33">
    <property type="entry name" value="HYDROLASE, PUTATIVE (AFU_ORTHOLOGUE AFUA_2G14860)-RELATED"/>
    <property type="match status" value="1"/>
</dbReference>
<dbReference type="EMBL" id="DF968360">
    <property type="protein sequence ID" value="GAP51105.1"/>
    <property type="molecule type" value="Genomic_DNA"/>
</dbReference>
<gene>
    <name evidence="3" type="ORF">SAZU_5965</name>
</gene>
<evidence type="ECO:0000256" key="1">
    <source>
        <dbReference type="SAM" id="MobiDB-lite"/>
    </source>
</evidence>
<feature type="region of interest" description="Disordered" evidence="1">
    <location>
        <begin position="1"/>
        <end position="24"/>
    </location>
</feature>
<dbReference type="AlphaFoldDB" id="A0A0K8PT33"/>
<proteinExistence type="predicted"/>
<dbReference type="InterPro" id="IPR000073">
    <property type="entry name" value="AB_hydrolase_1"/>
</dbReference>
<feature type="domain" description="AB hydrolase-1" evidence="2">
    <location>
        <begin position="44"/>
        <end position="285"/>
    </location>
</feature>
<dbReference type="PATRIC" id="fig|146537.3.peg.6275"/>
<reference evidence="3" key="1">
    <citation type="journal article" date="2015" name="Genome Announc.">
        <title>Draft Genome Sequence of Thiostrepton-Producing Streptomyces azureus ATCC 14921.</title>
        <authorList>
            <person name="Sakihara K."/>
            <person name="Maeda J."/>
            <person name="Tashiro K."/>
            <person name="Fujino Y."/>
            <person name="Kuhara S."/>
            <person name="Ohshima T."/>
            <person name="Ogata S."/>
            <person name="Doi K."/>
        </authorList>
    </citation>
    <scope>NUCLEOTIDE SEQUENCE [LARGE SCALE GENOMIC DNA]</scope>
    <source>
        <strain evidence="3">ATCC14921</strain>
    </source>
</reference>
<dbReference type="PANTHER" id="PTHR43798">
    <property type="entry name" value="MONOACYLGLYCEROL LIPASE"/>
    <property type="match status" value="1"/>
</dbReference>